<dbReference type="CDD" id="cd14668">
    <property type="entry name" value="mlta_B"/>
    <property type="match status" value="1"/>
</dbReference>
<dbReference type="InterPro" id="IPR005300">
    <property type="entry name" value="MltA_B"/>
</dbReference>
<name>A0A6S6TRB3_9GAMM</name>
<dbReference type="Gene3D" id="2.40.240.50">
    <property type="entry name" value="Barwin-like endoglucanases"/>
    <property type="match status" value="1"/>
</dbReference>
<dbReference type="PANTHER" id="PTHR30124:SF0">
    <property type="entry name" value="MEMBRANE-BOUND LYTIC MUREIN TRANSGLYCOSYLASE A"/>
    <property type="match status" value="1"/>
</dbReference>
<dbReference type="GO" id="GO:0008933">
    <property type="term" value="F:peptidoglycan lytic transglycosylase activity"/>
    <property type="evidence" value="ECO:0007669"/>
    <property type="project" value="TreeGrafter"/>
</dbReference>
<dbReference type="Pfam" id="PF06725">
    <property type="entry name" value="3D"/>
    <property type="match status" value="1"/>
</dbReference>
<evidence type="ECO:0000256" key="6">
    <source>
        <dbReference type="SAM" id="SignalP"/>
    </source>
</evidence>
<dbReference type="InterPro" id="IPR026044">
    <property type="entry name" value="MltA"/>
</dbReference>
<dbReference type="InterPro" id="IPR010611">
    <property type="entry name" value="3D_dom"/>
</dbReference>
<dbReference type="CDD" id="cd14485">
    <property type="entry name" value="mltA_like_LT_A"/>
    <property type="match status" value="1"/>
</dbReference>
<dbReference type="GO" id="GO:0009253">
    <property type="term" value="P:peptidoglycan catabolic process"/>
    <property type="evidence" value="ECO:0007669"/>
    <property type="project" value="TreeGrafter"/>
</dbReference>
<dbReference type="EC" id="4.2.2.n1" evidence="2"/>
<dbReference type="GO" id="GO:0071555">
    <property type="term" value="P:cell wall organization"/>
    <property type="evidence" value="ECO:0007669"/>
    <property type="project" value="UniProtKB-KW"/>
</dbReference>
<gene>
    <name evidence="8" type="ORF">HELGO_WM17228</name>
</gene>
<dbReference type="GO" id="GO:0004553">
    <property type="term" value="F:hydrolase activity, hydrolyzing O-glycosyl compounds"/>
    <property type="evidence" value="ECO:0007669"/>
    <property type="project" value="InterPro"/>
</dbReference>
<accession>A0A6S6TRB3</accession>
<protein>
    <recommendedName>
        <fullName evidence="2">peptidoglycan lytic exotransglycosylase</fullName>
        <ecNumber evidence="2">4.2.2.n1</ecNumber>
    </recommendedName>
    <alternativeName>
        <fullName evidence="5">Murein hydrolase A</fullName>
    </alternativeName>
</protein>
<dbReference type="GO" id="GO:0019867">
    <property type="term" value="C:outer membrane"/>
    <property type="evidence" value="ECO:0007669"/>
    <property type="project" value="InterPro"/>
</dbReference>
<dbReference type="AlphaFoldDB" id="A0A6S6TRB3"/>
<dbReference type="SMART" id="SM00925">
    <property type="entry name" value="MltA"/>
    <property type="match status" value="1"/>
</dbReference>
<keyword evidence="4" id="KW-0961">Cell wall biogenesis/degradation</keyword>
<dbReference type="InterPro" id="IPR036908">
    <property type="entry name" value="RlpA-like_sf"/>
</dbReference>
<sequence length="390" mass="43683">MSKKPRVSPLFAALFCVSTFASMNVNANSFMSEMSYSRYTATESQQAIRNDFSDKGVHSCAKQKKNNLRVKCVQSRSGFYSVFIALSRYVSKHSRYKLASTRSVLLGSELAGTFKLAKSMMNQGGYVADYFDLKNVSTSANGKTRITGYYTPILQASHHKDSVYRVPVYKAPKSHYQRTLTRAQIDSGQLGNKGLEIAWVKDPVEFFFMQIQGSAILEFQDGSQRALRFDADNGIDFVSIPRYMKQVGIISNPSNRVAKQWLSDNPHRQAAMMAVNKRYVFFKEVAVNQLTTSTMTKPLAWHTVAVDSRFIPHGSILLAKIPVIDQASGVKTGFAWRYLLAQDSGNAIKGDSHIDLYLGYGSKARQLTNAVTQYTEVYVLKPKAEKLVMK</sequence>
<evidence type="ECO:0000256" key="1">
    <source>
        <dbReference type="ARBA" id="ARBA00001420"/>
    </source>
</evidence>
<evidence type="ECO:0000256" key="3">
    <source>
        <dbReference type="ARBA" id="ARBA00023239"/>
    </source>
</evidence>
<organism evidence="8">
    <name type="scientific">uncultured Thiotrichaceae bacterium</name>
    <dbReference type="NCBI Taxonomy" id="298394"/>
    <lineage>
        <taxon>Bacteria</taxon>
        <taxon>Pseudomonadati</taxon>
        <taxon>Pseudomonadota</taxon>
        <taxon>Gammaproteobacteria</taxon>
        <taxon>Thiotrichales</taxon>
        <taxon>Thiotrichaceae</taxon>
        <taxon>environmental samples</taxon>
    </lineage>
</organism>
<dbReference type="GO" id="GO:0009254">
    <property type="term" value="P:peptidoglycan turnover"/>
    <property type="evidence" value="ECO:0007669"/>
    <property type="project" value="InterPro"/>
</dbReference>
<evidence type="ECO:0000259" key="7">
    <source>
        <dbReference type="SMART" id="SM00925"/>
    </source>
</evidence>
<keyword evidence="8" id="KW-0378">Hydrolase</keyword>
<feature type="domain" description="Lytic transglycosylase MltA" evidence="7">
    <location>
        <begin position="153"/>
        <end position="283"/>
    </location>
</feature>
<dbReference type="PANTHER" id="PTHR30124">
    <property type="entry name" value="MEMBRANE-BOUND LYTIC MUREIN TRANSGLYCOSYLASE A"/>
    <property type="match status" value="1"/>
</dbReference>
<evidence type="ECO:0000256" key="5">
    <source>
        <dbReference type="ARBA" id="ARBA00030918"/>
    </source>
</evidence>
<dbReference type="Gene3D" id="2.40.40.10">
    <property type="entry name" value="RlpA-like domain"/>
    <property type="match status" value="1"/>
</dbReference>
<dbReference type="SUPFAM" id="SSF50685">
    <property type="entry name" value="Barwin-like endoglucanases"/>
    <property type="match status" value="1"/>
</dbReference>
<keyword evidence="3" id="KW-0456">Lyase</keyword>
<feature type="chain" id="PRO_5028418235" description="peptidoglycan lytic exotransglycosylase" evidence="6">
    <location>
        <begin position="28"/>
        <end position="390"/>
    </location>
</feature>
<keyword evidence="8" id="KW-0326">Glycosidase</keyword>
<reference evidence="8" key="1">
    <citation type="submission" date="2020-01" db="EMBL/GenBank/DDBJ databases">
        <authorList>
            <person name="Meier V. D."/>
            <person name="Meier V D."/>
        </authorList>
    </citation>
    <scope>NUCLEOTIDE SEQUENCE</scope>
    <source>
        <strain evidence="8">HLG_WM_MAG_07</strain>
    </source>
</reference>
<dbReference type="EMBL" id="CACVAY010000082">
    <property type="protein sequence ID" value="CAA6817229.1"/>
    <property type="molecule type" value="Genomic_DNA"/>
</dbReference>
<proteinExistence type="predicted"/>
<comment type="catalytic activity">
    <reaction evidence="1">
        <text>Exolytic cleavage of the (1-&gt;4)-beta-glycosidic linkage between N-acetylmuramic acid (MurNAc) and N-acetylglucosamine (GlcNAc) residues in peptidoglycan, from either the reducing or the non-reducing ends of the peptidoglycan chains, with concomitant formation of a 1,6-anhydrobond in the MurNAc residue.</text>
        <dbReference type="EC" id="4.2.2.n1"/>
    </reaction>
</comment>
<dbReference type="Pfam" id="PF03562">
    <property type="entry name" value="MltA"/>
    <property type="match status" value="1"/>
</dbReference>
<evidence type="ECO:0000256" key="4">
    <source>
        <dbReference type="ARBA" id="ARBA00023316"/>
    </source>
</evidence>
<evidence type="ECO:0000256" key="2">
    <source>
        <dbReference type="ARBA" id="ARBA00012587"/>
    </source>
</evidence>
<evidence type="ECO:0000313" key="8">
    <source>
        <dbReference type="EMBL" id="CAA6817229.1"/>
    </source>
</evidence>
<keyword evidence="6" id="KW-0732">Signal</keyword>
<feature type="signal peptide" evidence="6">
    <location>
        <begin position="1"/>
        <end position="27"/>
    </location>
</feature>